<dbReference type="CDD" id="cd00371">
    <property type="entry name" value="HMA"/>
    <property type="match status" value="1"/>
</dbReference>
<keyword evidence="4" id="KW-1185">Reference proteome</keyword>
<dbReference type="InterPro" id="IPR006121">
    <property type="entry name" value="HMA_dom"/>
</dbReference>
<gene>
    <name evidence="3" type="ORF">QO014_004250</name>
</gene>
<accession>A0ABU0HEE6</accession>
<dbReference type="Pfam" id="PF00403">
    <property type="entry name" value="HMA"/>
    <property type="match status" value="1"/>
</dbReference>
<dbReference type="RefSeq" id="WP_266350727.1">
    <property type="nucleotide sequence ID" value="NZ_JAPKNG010000006.1"/>
</dbReference>
<dbReference type="SUPFAM" id="SSF55008">
    <property type="entry name" value="HMA, heavy metal-associated domain"/>
    <property type="match status" value="1"/>
</dbReference>
<dbReference type="InterPro" id="IPR017969">
    <property type="entry name" value="Heavy-metal-associated_CS"/>
</dbReference>
<evidence type="ECO:0000313" key="3">
    <source>
        <dbReference type="EMBL" id="MDQ0439844.1"/>
    </source>
</evidence>
<keyword evidence="1" id="KW-0479">Metal-binding</keyword>
<name>A0ABU0HEE6_9HYPH</name>
<feature type="domain" description="HMA" evidence="2">
    <location>
        <begin position="1"/>
        <end position="63"/>
    </location>
</feature>
<sequence length="65" mass="6655">MVTLKVPDMSCGHCVSTVRKAVQGLDPAATVAVDLAAKLVTVESALDAAAIAEAVREAGYENARV</sequence>
<reference evidence="3 4" key="1">
    <citation type="submission" date="2023-07" db="EMBL/GenBank/DDBJ databases">
        <title>Genomic Encyclopedia of Type Strains, Phase IV (KMG-IV): sequencing the most valuable type-strain genomes for metagenomic binning, comparative biology and taxonomic classification.</title>
        <authorList>
            <person name="Goeker M."/>
        </authorList>
    </citation>
    <scope>NUCLEOTIDE SEQUENCE [LARGE SCALE GENOMIC DNA]</scope>
    <source>
        <strain evidence="3 4">B6-8</strain>
    </source>
</reference>
<dbReference type="Proteomes" id="UP001241603">
    <property type="component" value="Unassembled WGS sequence"/>
</dbReference>
<dbReference type="Gene3D" id="3.30.70.100">
    <property type="match status" value="1"/>
</dbReference>
<evidence type="ECO:0000256" key="1">
    <source>
        <dbReference type="ARBA" id="ARBA00022723"/>
    </source>
</evidence>
<dbReference type="EMBL" id="JAUSVO010000006">
    <property type="protein sequence ID" value="MDQ0439844.1"/>
    <property type="molecule type" value="Genomic_DNA"/>
</dbReference>
<protein>
    <submittedName>
        <fullName evidence="3">Copper chaperone</fullName>
    </submittedName>
</protein>
<organism evidence="3 4">
    <name type="scientific">Kaistia dalseonensis</name>
    <dbReference type="NCBI Taxonomy" id="410840"/>
    <lineage>
        <taxon>Bacteria</taxon>
        <taxon>Pseudomonadati</taxon>
        <taxon>Pseudomonadota</taxon>
        <taxon>Alphaproteobacteria</taxon>
        <taxon>Hyphomicrobiales</taxon>
        <taxon>Kaistiaceae</taxon>
        <taxon>Kaistia</taxon>
    </lineage>
</organism>
<dbReference type="InterPro" id="IPR036163">
    <property type="entry name" value="HMA_dom_sf"/>
</dbReference>
<evidence type="ECO:0000259" key="2">
    <source>
        <dbReference type="PROSITE" id="PS50846"/>
    </source>
</evidence>
<dbReference type="PROSITE" id="PS50846">
    <property type="entry name" value="HMA_2"/>
    <property type="match status" value="1"/>
</dbReference>
<comment type="caution">
    <text evidence="3">The sequence shown here is derived from an EMBL/GenBank/DDBJ whole genome shotgun (WGS) entry which is preliminary data.</text>
</comment>
<evidence type="ECO:0000313" key="4">
    <source>
        <dbReference type="Proteomes" id="UP001241603"/>
    </source>
</evidence>
<proteinExistence type="predicted"/>
<dbReference type="PROSITE" id="PS01047">
    <property type="entry name" value="HMA_1"/>
    <property type="match status" value="1"/>
</dbReference>
<dbReference type="InterPro" id="IPR000428">
    <property type="entry name" value="Cu-bd"/>
</dbReference>
<dbReference type="PRINTS" id="PR00944">
    <property type="entry name" value="CUEXPORT"/>
</dbReference>